<proteinExistence type="predicted"/>
<dbReference type="Proteomes" id="UP000598174">
    <property type="component" value="Unassembled WGS sequence"/>
</dbReference>
<dbReference type="AlphaFoldDB" id="A0A919MLF5"/>
<accession>A0A919MLF5</accession>
<evidence type="ECO:0000256" key="1">
    <source>
        <dbReference type="SAM" id="MobiDB-lite"/>
    </source>
</evidence>
<reference evidence="2" key="1">
    <citation type="submission" date="2021-01" db="EMBL/GenBank/DDBJ databases">
        <title>Whole genome shotgun sequence of Actinoplanes ferrugineus NBRC 15555.</title>
        <authorList>
            <person name="Komaki H."/>
            <person name="Tamura T."/>
        </authorList>
    </citation>
    <scope>NUCLEOTIDE SEQUENCE</scope>
    <source>
        <strain evidence="2">NBRC 15555</strain>
    </source>
</reference>
<keyword evidence="3" id="KW-1185">Reference proteome</keyword>
<gene>
    <name evidence="2" type="ORF">Afe05nite_86100</name>
</gene>
<dbReference type="RefSeq" id="WP_203823090.1">
    <property type="nucleotide sequence ID" value="NZ_BAAABP010000020.1"/>
</dbReference>
<protein>
    <submittedName>
        <fullName evidence="2">Uncharacterized protein</fullName>
    </submittedName>
</protein>
<sequence>MTTPSDLLNRAADLAPVPDGDTDNTAPWVRHYAATAMAAWAAFRLAERTDPGPQLGFLALLGTAATAVITALSVTSEDAPRALWELNADGGEMNGESIEHLADVLEHHGINPADLYPWFEAGDFTAPTRLPKVEVA</sequence>
<comment type="caution">
    <text evidence="2">The sequence shown here is derived from an EMBL/GenBank/DDBJ whole genome shotgun (WGS) entry which is preliminary data.</text>
</comment>
<dbReference type="EMBL" id="BOMM01000099">
    <property type="protein sequence ID" value="GIE16770.1"/>
    <property type="molecule type" value="Genomic_DNA"/>
</dbReference>
<evidence type="ECO:0000313" key="3">
    <source>
        <dbReference type="Proteomes" id="UP000598174"/>
    </source>
</evidence>
<feature type="region of interest" description="Disordered" evidence="1">
    <location>
        <begin position="1"/>
        <end position="20"/>
    </location>
</feature>
<name>A0A919MLF5_9ACTN</name>
<organism evidence="2 3">
    <name type="scientific">Paractinoplanes ferrugineus</name>
    <dbReference type="NCBI Taxonomy" id="113564"/>
    <lineage>
        <taxon>Bacteria</taxon>
        <taxon>Bacillati</taxon>
        <taxon>Actinomycetota</taxon>
        <taxon>Actinomycetes</taxon>
        <taxon>Micromonosporales</taxon>
        <taxon>Micromonosporaceae</taxon>
        <taxon>Paractinoplanes</taxon>
    </lineage>
</organism>
<evidence type="ECO:0000313" key="2">
    <source>
        <dbReference type="EMBL" id="GIE16770.1"/>
    </source>
</evidence>